<dbReference type="InterPro" id="IPR016181">
    <property type="entry name" value="Acyl_CoA_acyltransferase"/>
</dbReference>
<keyword evidence="4" id="KW-1185">Reference proteome</keyword>
<dbReference type="SUPFAM" id="SSF55729">
    <property type="entry name" value="Acyl-CoA N-acyltransferases (Nat)"/>
    <property type="match status" value="1"/>
</dbReference>
<evidence type="ECO:0000256" key="1">
    <source>
        <dbReference type="ARBA" id="ARBA00022679"/>
    </source>
</evidence>
<dbReference type="EMBL" id="FNXF01000027">
    <property type="protein sequence ID" value="SEI13133.1"/>
    <property type="molecule type" value="Genomic_DNA"/>
</dbReference>
<dbReference type="PANTHER" id="PTHR13947">
    <property type="entry name" value="GNAT FAMILY N-ACETYLTRANSFERASE"/>
    <property type="match status" value="1"/>
</dbReference>
<organism evidence="3 4">
    <name type="scientific">Rheinheimera pacifica</name>
    <dbReference type="NCBI Taxonomy" id="173990"/>
    <lineage>
        <taxon>Bacteria</taxon>
        <taxon>Pseudomonadati</taxon>
        <taxon>Pseudomonadota</taxon>
        <taxon>Gammaproteobacteria</taxon>
        <taxon>Chromatiales</taxon>
        <taxon>Chromatiaceae</taxon>
        <taxon>Rheinheimera</taxon>
    </lineage>
</organism>
<gene>
    <name evidence="3" type="ORF">SAMN05660691_04049</name>
</gene>
<evidence type="ECO:0000313" key="4">
    <source>
        <dbReference type="Proteomes" id="UP000199371"/>
    </source>
</evidence>
<dbReference type="PROSITE" id="PS51186">
    <property type="entry name" value="GNAT"/>
    <property type="match status" value="1"/>
</dbReference>
<dbReference type="OrthoDB" id="6266305at2"/>
<proteinExistence type="predicted"/>
<dbReference type="STRING" id="173990.SAMN05660691_04049"/>
<name>A0A1H6NDE5_9GAMM</name>
<dbReference type="Gene3D" id="3.40.630.30">
    <property type="match status" value="1"/>
</dbReference>
<evidence type="ECO:0000313" key="3">
    <source>
        <dbReference type="EMBL" id="SEI13133.1"/>
    </source>
</evidence>
<dbReference type="Proteomes" id="UP000199371">
    <property type="component" value="Unassembled WGS sequence"/>
</dbReference>
<protein>
    <submittedName>
        <fullName evidence="3">Acetyltransferase (GNAT) family protein</fullName>
    </submittedName>
</protein>
<dbReference type="RefSeq" id="WP_092797023.1">
    <property type="nucleotide sequence ID" value="NZ_FNXF01000027.1"/>
</dbReference>
<dbReference type="PANTHER" id="PTHR13947:SF37">
    <property type="entry name" value="LD18367P"/>
    <property type="match status" value="1"/>
</dbReference>
<evidence type="ECO:0000259" key="2">
    <source>
        <dbReference type="PROSITE" id="PS51186"/>
    </source>
</evidence>
<sequence length="141" mass="15889">MNSAVAKQIADLLNSENQLVVAYTEKRVMENGETYLYELGESNEVLSCIECKRVQWYQYEVCHLTVNPKHRGNGHGRSILNKAMEHAKENGGRIVQCTIRENNAESSGLFESAGFHKSSVFFYPNSGNNVCVWQRVISDAT</sequence>
<dbReference type="AlphaFoldDB" id="A0A1H6NDE5"/>
<dbReference type="CDD" id="cd04301">
    <property type="entry name" value="NAT_SF"/>
    <property type="match status" value="1"/>
</dbReference>
<accession>A0A1H6NDE5</accession>
<dbReference type="GO" id="GO:0008080">
    <property type="term" value="F:N-acetyltransferase activity"/>
    <property type="evidence" value="ECO:0007669"/>
    <property type="project" value="InterPro"/>
</dbReference>
<reference evidence="4" key="1">
    <citation type="submission" date="2016-10" db="EMBL/GenBank/DDBJ databases">
        <authorList>
            <person name="Varghese N."/>
            <person name="Submissions S."/>
        </authorList>
    </citation>
    <scope>NUCLEOTIDE SEQUENCE [LARGE SCALE GENOMIC DNA]</scope>
    <source>
        <strain evidence="4">DSM 17616</strain>
    </source>
</reference>
<dbReference type="Pfam" id="PF00583">
    <property type="entry name" value="Acetyltransf_1"/>
    <property type="match status" value="1"/>
</dbReference>
<keyword evidence="1 3" id="KW-0808">Transferase</keyword>
<feature type="domain" description="N-acetyltransferase" evidence="2">
    <location>
        <begin position="1"/>
        <end position="137"/>
    </location>
</feature>
<dbReference type="InterPro" id="IPR050769">
    <property type="entry name" value="NAT_camello-type"/>
</dbReference>
<dbReference type="InterPro" id="IPR000182">
    <property type="entry name" value="GNAT_dom"/>
</dbReference>